<protein>
    <submittedName>
        <fullName evidence="2">Uncharacterized protein</fullName>
    </submittedName>
</protein>
<feature type="region of interest" description="Disordered" evidence="1">
    <location>
        <begin position="1"/>
        <end position="81"/>
    </location>
</feature>
<keyword evidence="3" id="KW-1185">Reference proteome</keyword>
<reference evidence="2" key="1">
    <citation type="journal article" date="2022" name="bioRxiv">
        <title>Sequencing and chromosome-scale assembly of the giantPleurodeles waltlgenome.</title>
        <authorList>
            <person name="Brown T."/>
            <person name="Elewa A."/>
            <person name="Iarovenko S."/>
            <person name="Subramanian E."/>
            <person name="Araus A.J."/>
            <person name="Petzold A."/>
            <person name="Susuki M."/>
            <person name="Suzuki K.-i.T."/>
            <person name="Hayashi T."/>
            <person name="Toyoda A."/>
            <person name="Oliveira C."/>
            <person name="Osipova E."/>
            <person name="Leigh N.D."/>
            <person name="Simon A."/>
            <person name="Yun M.H."/>
        </authorList>
    </citation>
    <scope>NUCLEOTIDE SEQUENCE</scope>
    <source>
        <strain evidence="2">20211129_DDA</strain>
        <tissue evidence="2">Liver</tissue>
    </source>
</reference>
<gene>
    <name evidence="2" type="ORF">NDU88_003647</name>
</gene>
<comment type="caution">
    <text evidence="2">The sequence shown here is derived from an EMBL/GenBank/DDBJ whole genome shotgun (WGS) entry which is preliminary data.</text>
</comment>
<dbReference type="Proteomes" id="UP001066276">
    <property type="component" value="Chromosome 7"/>
</dbReference>
<name>A0AAV7PA65_PLEWA</name>
<evidence type="ECO:0000256" key="1">
    <source>
        <dbReference type="SAM" id="MobiDB-lite"/>
    </source>
</evidence>
<evidence type="ECO:0000313" key="2">
    <source>
        <dbReference type="EMBL" id="KAJ1125213.1"/>
    </source>
</evidence>
<dbReference type="AlphaFoldDB" id="A0AAV7PA65"/>
<sequence>MEPPVSAADPDDSGDYDSQVLPCLTPRENLRSTKQITVSNGNTPVEVTGNQPSPFGDRTSGTQYNLHQNPVPSTRPRDYEV</sequence>
<feature type="compositionally biased region" description="Polar residues" evidence="1">
    <location>
        <begin position="32"/>
        <end position="72"/>
    </location>
</feature>
<accession>A0AAV7PA65</accession>
<dbReference type="EMBL" id="JANPWB010000011">
    <property type="protein sequence ID" value="KAJ1125213.1"/>
    <property type="molecule type" value="Genomic_DNA"/>
</dbReference>
<proteinExistence type="predicted"/>
<evidence type="ECO:0000313" key="3">
    <source>
        <dbReference type="Proteomes" id="UP001066276"/>
    </source>
</evidence>
<organism evidence="2 3">
    <name type="scientific">Pleurodeles waltl</name>
    <name type="common">Iberian ribbed newt</name>
    <dbReference type="NCBI Taxonomy" id="8319"/>
    <lineage>
        <taxon>Eukaryota</taxon>
        <taxon>Metazoa</taxon>
        <taxon>Chordata</taxon>
        <taxon>Craniata</taxon>
        <taxon>Vertebrata</taxon>
        <taxon>Euteleostomi</taxon>
        <taxon>Amphibia</taxon>
        <taxon>Batrachia</taxon>
        <taxon>Caudata</taxon>
        <taxon>Salamandroidea</taxon>
        <taxon>Salamandridae</taxon>
        <taxon>Pleurodelinae</taxon>
        <taxon>Pleurodeles</taxon>
    </lineage>
</organism>